<keyword evidence="6" id="KW-1185">Reference proteome</keyword>
<sequence length="553" mass="59938">MRSFLITAGSQLLLAAWGLSESLPDLPIVDLGYALHKASSFNSTGNYFTFSNIRYAAPPIGELRFAAPIPPENNRSAGVQDGSYGPMCPQSALPVWEQVSRAFITSLSKGNTNFTPPAVNFTVPTPDPRESEDCLFLDVLVSKDILKKAGNGTGGAPALVWIHGGAYVVGEKNLYGNPAGLLRQSGPDSISGSSPEVIYIALNYRLGAFGWLAGPTLQSNGSANVGLLDQRLALEWVQKYIHLFGGDPKRVTVFGESAGGGSIMHQITAYGGIQGDGVVPFQQAIMQSPGFLPLPSLFQQEESFNGFLKFLGVNTIEEARKLPTKDLALASSLMVINATYGTYTWGPVVDGTFVPALPGKLLLQGAFDHSVRVMGLFFTDPSITNDAKFTTYFQVHFPSARPEVLQFIQTTLYPPIFDGSFGYTNPTERLLVAIAEFAFTCNTNFFDRALDNKTFAYMFSVPPALHGQDVPYTFYNGDGKPTDSVVNATVAFALQKYITDFAKTGNPDGPGLPHFPLYGDKSTVVSLNATTISETRDPVSNLRCEWWQKALYF</sequence>
<dbReference type="Proteomes" id="UP000698800">
    <property type="component" value="Unassembled WGS sequence"/>
</dbReference>
<evidence type="ECO:0000259" key="4">
    <source>
        <dbReference type="Pfam" id="PF00135"/>
    </source>
</evidence>
<reference evidence="5" key="1">
    <citation type="submission" date="2021-03" db="EMBL/GenBank/DDBJ databases">
        <title>Comparative genomics and phylogenomic investigation of the class Geoglossomycetes provide insights into ecological specialization and systematics.</title>
        <authorList>
            <person name="Melie T."/>
            <person name="Pirro S."/>
            <person name="Miller A.N."/>
            <person name="Quandt A."/>
        </authorList>
    </citation>
    <scope>NUCLEOTIDE SEQUENCE</scope>
    <source>
        <strain evidence="5">GBOQ0MN5Z8</strain>
    </source>
</reference>
<dbReference type="EC" id="3.1.1.-" evidence="3"/>
<accession>A0A9P8L398</accession>
<protein>
    <recommendedName>
        <fullName evidence="3">Carboxylic ester hydrolase</fullName>
        <ecNumber evidence="3">3.1.1.-</ecNumber>
    </recommendedName>
</protein>
<feature type="chain" id="PRO_5040539133" description="Carboxylic ester hydrolase" evidence="3">
    <location>
        <begin position="23"/>
        <end position="553"/>
    </location>
</feature>
<comment type="similarity">
    <text evidence="1 3">Belongs to the type-B carboxylesterase/lipase family.</text>
</comment>
<keyword evidence="2 3" id="KW-0378">Hydrolase</keyword>
<proteinExistence type="inferred from homology"/>
<evidence type="ECO:0000313" key="5">
    <source>
        <dbReference type="EMBL" id="KAH0541691.1"/>
    </source>
</evidence>
<evidence type="ECO:0000256" key="2">
    <source>
        <dbReference type="ARBA" id="ARBA00022801"/>
    </source>
</evidence>
<dbReference type="EMBL" id="JAGHQL010000071">
    <property type="protein sequence ID" value="KAH0541691.1"/>
    <property type="molecule type" value="Genomic_DNA"/>
</dbReference>
<name>A0A9P8L398_9PEZI</name>
<dbReference type="InterPro" id="IPR050309">
    <property type="entry name" value="Type-B_Carboxylest/Lipase"/>
</dbReference>
<feature type="signal peptide" evidence="3">
    <location>
        <begin position="1"/>
        <end position="22"/>
    </location>
</feature>
<dbReference type="Gene3D" id="3.40.50.1820">
    <property type="entry name" value="alpha/beta hydrolase"/>
    <property type="match status" value="1"/>
</dbReference>
<gene>
    <name evidence="5" type="ORF">FGG08_003854</name>
</gene>
<evidence type="ECO:0000313" key="6">
    <source>
        <dbReference type="Proteomes" id="UP000698800"/>
    </source>
</evidence>
<dbReference type="SUPFAM" id="SSF53474">
    <property type="entry name" value="alpha/beta-Hydrolases"/>
    <property type="match status" value="1"/>
</dbReference>
<dbReference type="PROSITE" id="PS00122">
    <property type="entry name" value="CARBOXYLESTERASE_B_1"/>
    <property type="match status" value="1"/>
</dbReference>
<dbReference type="Pfam" id="PF00135">
    <property type="entry name" value="COesterase"/>
    <property type="match status" value="1"/>
</dbReference>
<dbReference type="InterPro" id="IPR029058">
    <property type="entry name" value="AB_hydrolase_fold"/>
</dbReference>
<keyword evidence="3" id="KW-0732">Signal</keyword>
<dbReference type="GO" id="GO:0016787">
    <property type="term" value="F:hydrolase activity"/>
    <property type="evidence" value="ECO:0007669"/>
    <property type="project" value="UniProtKB-KW"/>
</dbReference>
<evidence type="ECO:0000256" key="3">
    <source>
        <dbReference type="RuleBase" id="RU361235"/>
    </source>
</evidence>
<dbReference type="InterPro" id="IPR002018">
    <property type="entry name" value="CarbesteraseB"/>
</dbReference>
<dbReference type="AlphaFoldDB" id="A0A9P8L398"/>
<dbReference type="OrthoDB" id="408631at2759"/>
<dbReference type="InterPro" id="IPR019826">
    <property type="entry name" value="Carboxylesterase_B_AS"/>
</dbReference>
<organism evidence="5 6">
    <name type="scientific">Glutinoglossum americanum</name>
    <dbReference type="NCBI Taxonomy" id="1670608"/>
    <lineage>
        <taxon>Eukaryota</taxon>
        <taxon>Fungi</taxon>
        <taxon>Dikarya</taxon>
        <taxon>Ascomycota</taxon>
        <taxon>Pezizomycotina</taxon>
        <taxon>Geoglossomycetes</taxon>
        <taxon>Geoglossales</taxon>
        <taxon>Geoglossaceae</taxon>
        <taxon>Glutinoglossum</taxon>
    </lineage>
</organism>
<evidence type="ECO:0000256" key="1">
    <source>
        <dbReference type="ARBA" id="ARBA00005964"/>
    </source>
</evidence>
<dbReference type="PANTHER" id="PTHR11559">
    <property type="entry name" value="CARBOXYLESTERASE"/>
    <property type="match status" value="1"/>
</dbReference>
<comment type="caution">
    <text evidence="5">The sequence shown here is derived from an EMBL/GenBank/DDBJ whole genome shotgun (WGS) entry which is preliminary data.</text>
</comment>
<feature type="domain" description="Carboxylesterase type B" evidence="4">
    <location>
        <begin position="43"/>
        <end position="374"/>
    </location>
</feature>